<dbReference type="Proteomes" id="UP000009183">
    <property type="component" value="Chromosome 2"/>
</dbReference>
<protein>
    <submittedName>
        <fullName evidence="1">Uncharacterized protein</fullName>
    </submittedName>
</protein>
<dbReference type="HOGENOM" id="CLU_3145554_0_0_1"/>
<dbReference type="EMBL" id="FN596247">
    <property type="protein sequence ID" value="CCB57856.1"/>
    <property type="molecule type" value="Genomic_DNA"/>
</dbReference>
<keyword evidence="2" id="KW-1185">Reference proteome</keyword>
<accession>F6HT46</accession>
<dbReference type="InParanoid" id="F6HT46"/>
<dbReference type="AlphaFoldDB" id="F6HT46"/>
<evidence type="ECO:0000313" key="2">
    <source>
        <dbReference type="Proteomes" id="UP000009183"/>
    </source>
</evidence>
<name>F6HT46_VITVI</name>
<reference evidence="2" key="1">
    <citation type="journal article" date="2007" name="Nature">
        <title>The grapevine genome sequence suggests ancestral hexaploidization in major angiosperm phyla.</title>
        <authorList>
            <consortium name="The French-Italian Public Consortium for Grapevine Genome Characterization."/>
            <person name="Jaillon O."/>
            <person name="Aury J.-M."/>
            <person name="Noel B."/>
            <person name="Policriti A."/>
            <person name="Clepet C."/>
            <person name="Casagrande A."/>
            <person name="Choisne N."/>
            <person name="Aubourg S."/>
            <person name="Vitulo N."/>
            <person name="Jubin C."/>
            <person name="Vezzi A."/>
            <person name="Legeai F."/>
            <person name="Hugueney P."/>
            <person name="Dasilva C."/>
            <person name="Horner D."/>
            <person name="Mica E."/>
            <person name="Jublot D."/>
            <person name="Poulain J."/>
            <person name="Bruyere C."/>
            <person name="Billault A."/>
            <person name="Segurens B."/>
            <person name="Gouyvenoux M."/>
            <person name="Ugarte E."/>
            <person name="Cattonaro F."/>
            <person name="Anthouard V."/>
            <person name="Vico V."/>
            <person name="Del Fabbro C."/>
            <person name="Alaux M."/>
            <person name="Di Gaspero G."/>
            <person name="Dumas V."/>
            <person name="Felice N."/>
            <person name="Paillard S."/>
            <person name="Juman I."/>
            <person name="Moroldo M."/>
            <person name="Scalabrin S."/>
            <person name="Canaguier A."/>
            <person name="Le Clainche I."/>
            <person name="Malacrida G."/>
            <person name="Durand E."/>
            <person name="Pesole G."/>
            <person name="Laucou V."/>
            <person name="Chatelet P."/>
            <person name="Merdinoglu D."/>
            <person name="Delledonne M."/>
            <person name="Pezzotti M."/>
            <person name="Lecharny A."/>
            <person name="Scarpelli C."/>
            <person name="Artiguenave F."/>
            <person name="Pe M.E."/>
            <person name="Valle G."/>
            <person name="Morgante M."/>
            <person name="Caboche M."/>
            <person name="Adam-Blondon A.-F."/>
            <person name="Weissenbach J."/>
            <person name="Quetier F."/>
            <person name="Wincker P."/>
        </authorList>
    </citation>
    <scope>NUCLEOTIDE SEQUENCE [LARGE SCALE GENOMIC DNA]</scope>
    <source>
        <strain evidence="2">cv. Pinot noir / PN40024</strain>
    </source>
</reference>
<gene>
    <name evidence="1" type="ordered locus">VIT_02s0012g02170</name>
</gene>
<dbReference type="PaxDb" id="29760-VIT_02s0012g02170.t01"/>
<sequence length="49" mass="5564">MVGPIRKPFSLFFKINFWNNHCFRRQLLNSEVSCGGEAHGPKVGVMEAL</sequence>
<proteinExistence type="predicted"/>
<evidence type="ECO:0000313" key="1">
    <source>
        <dbReference type="EMBL" id="CCB57856.1"/>
    </source>
</evidence>
<organism evidence="1 2">
    <name type="scientific">Vitis vinifera</name>
    <name type="common">Grape</name>
    <dbReference type="NCBI Taxonomy" id="29760"/>
    <lineage>
        <taxon>Eukaryota</taxon>
        <taxon>Viridiplantae</taxon>
        <taxon>Streptophyta</taxon>
        <taxon>Embryophyta</taxon>
        <taxon>Tracheophyta</taxon>
        <taxon>Spermatophyta</taxon>
        <taxon>Magnoliopsida</taxon>
        <taxon>eudicotyledons</taxon>
        <taxon>Gunneridae</taxon>
        <taxon>Pentapetalae</taxon>
        <taxon>rosids</taxon>
        <taxon>Vitales</taxon>
        <taxon>Vitaceae</taxon>
        <taxon>Viteae</taxon>
        <taxon>Vitis</taxon>
    </lineage>
</organism>